<dbReference type="PATRIC" id="fig|857265.3.peg.867"/>
<comment type="caution">
    <text evidence="3">The sequence shown here is derived from an EMBL/GenBank/DDBJ whole genome shotgun (WGS) entry which is preliminary data.</text>
</comment>
<accession>A0A0N0GQL4</accession>
<keyword evidence="4" id="KW-1185">Reference proteome</keyword>
<proteinExistence type="inferred from homology"/>
<keyword evidence="2" id="KW-0812">Transmembrane</keyword>
<dbReference type="NCBIfam" id="TIGR01845">
    <property type="entry name" value="outer_NodT"/>
    <property type="match status" value="1"/>
</dbReference>
<dbReference type="RefSeq" id="WP_053936525.1">
    <property type="nucleotide sequence ID" value="NZ_LAQT01000002.1"/>
</dbReference>
<dbReference type="Proteomes" id="UP000037939">
    <property type="component" value="Unassembled WGS sequence"/>
</dbReference>
<dbReference type="EMBL" id="LAQT01000002">
    <property type="protein sequence ID" value="KPC54750.1"/>
    <property type="molecule type" value="Genomic_DNA"/>
</dbReference>
<name>A0A0N0GQL4_9NEIS</name>
<keyword evidence="2" id="KW-1134">Transmembrane beta strand</keyword>
<dbReference type="Gene3D" id="2.20.200.10">
    <property type="entry name" value="Outer membrane efflux proteins (OEP)"/>
    <property type="match status" value="1"/>
</dbReference>
<evidence type="ECO:0000256" key="1">
    <source>
        <dbReference type="ARBA" id="ARBA00007613"/>
    </source>
</evidence>
<keyword evidence="2" id="KW-0472">Membrane</keyword>
<dbReference type="AlphaFoldDB" id="A0A0N0GQL4"/>
<feature type="chain" id="PRO_5005732674" evidence="2">
    <location>
        <begin position="21"/>
        <end position="494"/>
    </location>
</feature>
<dbReference type="InterPro" id="IPR010131">
    <property type="entry name" value="MdtP/NodT-like"/>
</dbReference>
<comment type="similarity">
    <text evidence="1 2">Belongs to the outer membrane factor (OMF) (TC 1.B.17) family.</text>
</comment>
<evidence type="ECO:0000313" key="4">
    <source>
        <dbReference type="Proteomes" id="UP000037939"/>
    </source>
</evidence>
<gene>
    <name evidence="3" type="primary">oprM_3</name>
    <name evidence="3" type="ORF">WG78_04235</name>
</gene>
<sequence>MKAVRSVLALALLQGLIACSTVGPDYHVPASAALNKPAAQAGFAGANDPAVSIAPVPDQWWQLYNDPTLNQLVQEALVHNADLRVADANLRKAIALQNQVDAERDIDAKVGLAAKRAQEAGEQFLLTEKLPVINEGDFGISLAYQIDLFGKLKRGEEAADANTQASLAALDLARVNVAVQTVRAYVQGCSAAHEYAVAQHELDLQDQTVGIAQRLLKAGRGRDTDVIRAQAQSDLLRANMPKYQAEQDVARFRLAVMLGKAPQELAPLDCKIEPALAQALPVGDGTALLKRRPDIRQAERELAGATAKIGIATAELYPSIAIGASAGLTGVIADMPSSPTARWGFGPLLSWDIPGAGAHARLRASEAGADGALAHFDSVVLNALRETESALTTYTHDLQRNADLRSARDKAHIVAQQNAQLYKAGRSPYLTSLDATRTLANADSALAASDSQLAQDQINLFMALGGGWQNSPAVAQIHATERAADKDKAPANAE</sequence>
<dbReference type="SUPFAM" id="SSF56954">
    <property type="entry name" value="Outer membrane efflux proteins (OEP)"/>
    <property type="match status" value="1"/>
</dbReference>
<evidence type="ECO:0000313" key="3">
    <source>
        <dbReference type="EMBL" id="KPC54750.1"/>
    </source>
</evidence>
<dbReference type="GO" id="GO:0015562">
    <property type="term" value="F:efflux transmembrane transporter activity"/>
    <property type="evidence" value="ECO:0007669"/>
    <property type="project" value="InterPro"/>
</dbReference>
<dbReference type="OrthoDB" id="9770517at2"/>
<keyword evidence="2" id="KW-0449">Lipoprotein</keyword>
<comment type="subcellular location">
    <subcellularLocation>
        <location evidence="2">Cell membrane</location>
        <topology evidence="2">Lipid-anchor</topology>
    </subcellularLocation>
</comment>
<dbReference type="PANTHER" id="PTHR30203:SF21">
    <property type="entry name" value="OUTER MEMBRANE COMPONENT OF MULTIDRUG EFFLUX PUMP-RELATED"/>
    <property type="match status" value="1"/>
</dbReference>
<keyword evidence="2" id="KW-0732">Signal</keyword>
<dbReference type="Pfam" id="PF02321">
    <property type="entry name" value="OEP"/>
    <property type="match status" value="2"/>
</dbReference>
<dbReference type="PROSITE" id="PS51257">
    <property type="entry name" value="PROKAR_LIPOPROTEIN"/>
    <property type="match status" value="1"/>
</dbReference>
<protein>
    <submittedName>
        <fullName evidence="3">Outer membrane protein OprM</fullName>
    </submittedName>
</protein>
<evidence type="ECO:0000256" key="2">
    <source>
        <dbReference type="RuleBase" id="RU362097"/>
    </source>
</evidence>
<dbReference type="STRING" id="857265.WG78_04235"/>
<organism evidence="3 4">
    <name type="scientific">Amantichitinum ursilacus</name>
    <dbReference type="NCBI Taxonomy" id="857265"/>
    <lineage>
        <taxon>Bacteria</taxon>
        <taxon>Pseudomonadati</taxon>
        <taxon>Pseudomonadota</taxon>
        <taxon>Betaproteobacteria</taxon>
        <taxon>Neisseriales</taxon>
        <taxon>Chitinibacteraceae</taxon>
        <taxon>Amantichitinum</taxon>
    </lineage>
</organism>
<keyword evidence="2" id="KW-0564">Palmitate</keyword>
<dbReference type="Gene3D" id="1.20.1600.10">
    <property type="entry name" value="Outer membrane efflux proteins (OEP)"/>
    <property type="match status" value="1"/>
</dbReference>
<dbReference type="InterPro" id="IPR003423">
    <property type="entry name" value="OMP_efflux"/>
</dbReference>
<feature type="signal peptide" evidence="2">
    <location>
        <begin position="1"/>
        <end position="20"/>
    </location>
</feature>
<dbReference type="GO" id="GO:0005886">
    <property type="term" value="C:plasma membrane"/>
    <property type="evidence" value="ECO:0007669"/>
    <property type="project" value="UniProtKB-SubCell"/>
</dbReference>
<reference evidence="3 4" key="1">
    <citation type="submission" date="2015-07" db="EMBL/GenBank/DDBJ databases">
        <title>Draft genome sequence of the Amantichitinum ursilacus IGB-41, a new chitin-degrading bacterium.</title>
        <authorList>
            <person name="Kirstahler P."/>
            <person name="Guenther M."/>
            <person name="Grumaz C."/>
            <person name="Rupp S."/>
            <person name="Zibek S."/>
            <person name="Sohn K."/>
        </authorList>
    </citation>
    <scope>NUCLEOTIDE SEQUENCE [LARGE SCALE GENOMIC DNA]</scope>
    <source>
        <strain evidence="3 4">IGB-41</strain>
    </source>
</reference>
<dbReference type="PANTHER" id="PTHR30203">
    <property type="entry name" value="OUTER MEMBRANE CATION EFFLUX PROTEIN"/>
    <property type="match status" value="1"/>
</dbReference>